<organism evidence="1 2">
    <name type="scientific">Rhamnusium bicolor</name>
    <dbReference type="NCBI Taxonomy" id="1586634"/>
    <lineage>
        <taxon>Eukaryota</taxon>
        <taxon>Metazoa</taxon>
        <taxon>Ecdysozoa</taxon>
        <taxon>Arthropoda</taxon>
        <taxon>Hexapoda</taxon>
        <taxon>Insecta</taxon>
        <taxon>Pterygota</taxon>
        <taxon>Neoptera</taxon>
        <taxon>Endopterygota</taxon>
        <taxon>Coleoptera</taxon>
        <taxon>Polyphaga</taxon>
        <taxon>Cucujiformia</taxon>
        <taxon>Chrysomeloidea</taxon>
        <taxon>Cerambycidae</taxon>
        <taxon>Lepturinae</taxon>
        <taxon>Rhagiini</taxon>
        <taxon>Rhamnusium</taxon>
    </lineage>
</organism>
<dbReference type="EMBL" id="JANEYF010003985">
    <property type="protein sequence ID" value="KAJ8932668.1"/>
    <property type="molecule type" value="Genomic_DNA"/>
</dbReference>
<protein>
    <submittedName>
        <fullName evidence="1">Uncharacterized protein</fullName>
    </submittedName>
</protein>
<comment type="caution">
    <text evidence="1">The sequence shown here is derived from an EMBL/GenBank/DDBJ whole genome shotgun (WGS) entry which is preliminary data.</text>
</comment>
<accession>A0AAV8X1W6</accession>
<dbReference type="AlphaFoldDB" id="A0AAV8X1W6"/>
<gene>
    <name evidence="1" type="ORF">NQ314_014532</name>
</gene>
<evidence type="ECO:0000313" key="1">
    <source>
        <dbReference type="EMBL" id="KAJ8932668.1"/>
    </source>
</evidence>
<dbReference type="Proteomes" id="UP001162156">
    <property type="component" value="Unassembled WGS sequence"/>
</dbReference>
<name>A0AAV8X1W6_9CUCU</name>
<reference evidence="1" key="1">
    <citation type="journal article" date="2023" name="Insect Mol. Biol.">
        <title>Genome sequencing provides insights into the evolution of gene families encoding plant cell wall-degrading enzymes in longhorned beetles.</title>
        <authorList>
            <person name="Shin N.R."/>
            <person name="Okamura Y."/>
            <person name="Kirsch R."/>
            <person name="Pauchet Y."/>
        </authorList>
    </citation>
    <scope>NUCLEOTIDE SEQUENCE</scope>
    <source>
        <strain evidence="1">RBIC_L_NR</strain>
    </source>
</reference>
<proteinExistence type="predicted"/>
<sequence length="117" mass="13922">MNLTRKIGIIIKKIRNAVDNLLKLKEQQFYYNEIDKNKGDPYLMWKTFKKLINPKTFNNNFHMGIQFDDDGVTILCKNELDIAENFNKYFIQSIKEIVDSIDDHEYKASNKNYTDSF</sequence>
<keyword evidence="2" id="KW-1185">Reference proteome</keyword>
<evidence type="ECO:0000313" key="2">
    <source>
        <dbReference type="Proteomes" id="UP001162156"/>
    </source>
</evidence>